<evidence type="ECO:0000313" key="1">
    <source>
        <dbReference type="EMBL" id="VAX40392.1"/>
    </source>
</evidence>
<name>A0A3B1DI74_9ZZZZ</name>
<accession>A0A3B1DI74</accession>
<protein>
    <submittedName>
        <fullName evidence="1">Uncharacterized protein</fullName>
    </submittedName>
</protein>
<dbReference type="EMBL" id="UOGL01000436">
    <property type="protein sequence ID" value="VAX40392.1"/>
    <property type="molecule type" value="Genomic_DNA"/>
</dbReference>
<sequence>MMNLVQSQNWIQAICSRKVDNLNADIAEGDYSSTLAYLANIA</sequence>
<dbReference type="AlphaFoldDB" id="A0A3B1DI74"/>
<reference evidence="1" key="1">
    <citation type="submission" date="2018-06" db="EMBL/GenBank/DDBJ databases">
        <authorList>
            <person name="Zhirakovskaya E."/>
        </authorList>
    </citation>
    <scope>NUCLEOTIDE SEQUENCE</scope>
</reference>
<gene>
    <name evidence="1" type="ORF">MNBD_PLANCTO02-2419</name>
</gene>
<proteinExistence type="predicted"/>
<organism evidence="1">
    <name type="scientific">hydrothermal vent metagenome</name>
    <dbReference type="NCBI Taxonomy" id="652676"/>
    <lineage>
        <taxon>unclassified sequences</taxon>
        <taxon>metagenomes</taxon>
        <taxon>ecological metagenomes</taxon>
    </lineage>
</organism>